<organism evidence="9 10">
    <name type="scientific">Fervidicella metallireducens AeB</name>
    <dbReference type="NCBI Taxonomy" id="1403537"/>
    <lineage>
        <taxon>Bacteria</taxon>
        <taxon>Bacillati</taxon>
        <taxon>Bacillota</taxon>
        <taxon>Clostridia</taxon>
        <taxon>Eubacteriales</taxon>
        <taxon>Clostridiaceae</taxon>
        <taxon>Fervidicella</taxon>
    </lineage>
</organism>
<dbReference type="InterPro" id="IPR050238">
    <property type="entry name" value="DNA_Rep/Repair_Clamp_Loader"/>
</dbReference>
<evidence type="ECO:0000313" key="9">
    <source>
        <dbReference type="EMBL" id="EYE89747.1"/>
    </source>
</evidence>
<dbReference type="InterPro" id="IPR004622">
    <property type="entry name" value="DNA_pol_HolB"/>
</dbReference>
<dbReference type="Pfam" id="PF13177">
    <property type="entry name" value="DNA_pol3_delta2"/>
    <property type="match status" value="1"/>
</dbReference>
<dbReference type="EMBL" id="AZQP01000001">
    <property type="protein sequence ID" value="EYE89747.1"/>
    <property type="molecule type" value="Genomic_DNA"/>
</dbReference>
<keyword evidence="4" id="KW-0548">Nucleotidyltransferase</keyword>
<sequence length="321" mass="36836">MFEFAGQEFAREVFEKIYKNNKISHAYILTGPDGVGKSDFAMYMAAKLLCSSEVKPCGLCSQCLKIKNGNHPDFVVISSKGKSIGVDEIRNLTDEIYTKPYEGYKKIVVIKEADTITVQGQNAILKTLEDPPEYATIIMLTDNENTILQTIRSRCQILRLGRINPEKIKNLLIKEGINEENAQLAASISDGILGNARNALDKSFLELRSKTMEFSKRIIREKTIEAFKDVKFLVDNKDKIELILDIMMAWYRDIMLIKLIKDREIIINKDFYSELVEESRILSYNRLDRIILAINDAKNKLKQYANFQLTMEVMLLEIQEV</sequence>
<keyword evidence="3" id="KW-0808">Transferase</keyword>
<comment type="caution">
    <text evidence="9">The sequence shown here is derived from an EMBL/GenBank/DDBJ whole genome shotgun (WGS) entry which is preliminary data.</text>
</comment>
<keyword evidence="10" id="KW-1185">Reference proteome</keyword>
<dbReference type="Proteomes" id="UP000019681">
    <property type="component" value="Unassembled WGS sequence"/>
</dbReference>
<evidence type="ECO:0000256" key="5">
    <source>
        <dbReference type="ARBA" id="ARBA00022705"/>
    </source>
</evidence>
<dbReference type="GO" id="GO:0009360">
    <property type="term" value="C:DNA polymerase III complex"/>
    <property type="evidence" value="ECO:0007669"/>
    <property type="project" value="InterPro"/>
</dbReference>
<feature type="domain" description="DNA polymerase III delta subunit C-terminal" evidence="8">
    <location>
        <begin position="227"/>
        <end position="319"/>
    </location>
</feature>
<dbReference type="SUPFAM" id="SSF52540">
    <property type="entry name" value="P-loop containing nucleoside triphosphate hydrolases"/>
    <property type="match status" value="1"/>
</dbReference>
<dbReference type="GO" id="GO:0003887">
    <property type="term" value="F:DNA-directed DNA polymerase activity"/>
    <property type="evidence" value="ECO:0007669"/>
    <property type="project" value="UniProtKB-KW"/>
</dbReference>
<dbReference type="InterPro" id="IPR027417">
    <property type="entry name" value="P-loop_NTPase"/>
</dbReference>
<dbReference type="PANTHER" id="PTHR11669">
    <property type="entry name" value="REPLICATION FACTOR C / DNA POLYMERASE III GAMMA-TAU SUBUNIT"/>
    <property type="match status" value="1"/>
</dbReference>
<dbReference type="STRING" id="1403537.Q428_00045"/>
<keyword evidence="6" id="KW-0239">DNA-directed DNA polymerase</keyword>
<dbReference type="EC" id="2.7.7.7" evidence="1"/>
<evidence type="ECO:0000259" key="8">
    <source>
        <dbReference type="Pfam" id="PF09115"/>
    </source>
</evidence>
<protein>
    <recommendedName>
        <fullName evidence="2">DNA polymerase III subunit delta'</fullName>
        <ecNumber evidence="1">2.7.7.7</ecNumber>
    </recommendedName>
</protein>
<reference evidence="9 10" key="1">
    <citation type="journal article" date="2014" name="Genome Announc.">
        <title>Draft Genome Sequence of Fervidicella metallireducens Strain AeBT, an Iron-Reducing Thermoanaerobe from the Great Artesian Basin.</title>
        <authorList>
            <person name="Patel B.K."/>
        </authorList>
    </citation>
    <scope>NUCLEOTIDE SEQUENCE [LARGE SCALE GENOMIC DNA]</scope>
    <source>
        <strain evidence="9 10">AeB</strain>
    </source>
</reference>
<accession>A0A017RYJ7</accession>
<evidence type="ECO:0000256" key="1">
    <source>
        <dbReference type="ARBA" id="ARBA00012417"/>
    </source>
</evidence>
<gene>
    <name evidence="9" type="ORF">Q428_00045</name>
</gene>
<evidence type="ECO:0000256" key="7">
    <source>
        <dbReference type="ARBA" id="ARBA00049244"/>
    </source>
</evidence>
<dbReference type="GO" id="GO:0008408">
    <property type="term" value="F:3'-5' exonuclease activity"/>
    <property type="evidence" value="ECO:0007669"/>
    <property type="project" value="InterPro"/>
</dbReference>
<dbReference type="Pfam" id="PF09115">
    <property type="entry name" value="DNApol3-delta_C"/>
    <property type="match status" value="1"/>
</dbReference>
<dbReference type="RefSeq" id="WP_051514757.1">
    <property type="nucleotide sequence ID" value="NZ_AZQP01000001.1"/>
</dbReference>
<dbReference type="NCBIfam" id="TIGR00678">
    <property type="entry name" value="holB"/>
    <property type="match status" value="1"/>
</dbReference>
<dbReference type="PANTHER" id="PTHR11669:SF8">
    <property type="entry name" value="DNA POLYMERASE III SUBUNIT DELTA"/>
    <property type="match status" value="1"/>
</dbReference>
<dbReference type="InterPro" id="IPR015199">
    <property type="entry name" value="DNA_pol_III_delta_C"/>
</dbReference>
<keyword evidence="5" id="KW-0235">DNA replication</keyword>
<proteinExistence type="predicted"/>
<evidence type="ECO:0000256" key="6">
    <source>
        <dbReference type="ARBA" id="ARBA00022932"/>
    </source>
</evidence>
<comment type="catalytic activity">
    <reaction evidence="7">
        <text>DNA(n) + a 2'-deoxyribonucleoside 5'-triphosphate = DNA(n+1) + diphosphate</text>
        <dbReference type="Rhea" id="RHEA:22508"/>
        <dbReference type="Rhea" id="RHEA-COMP:17339"/>
        <dbReference type="Rhea" id="RHEA-COMP:17340"/>
        <dbReference type="ChEBI" id="CHEBI:33019"/>
        <dbReference type="ChEBI" id="CHEBI:61560"/>
        <dbReference type="ChEBI" id="CHEBI:173112"/>
        <dbReference type="EC" id="2.7.7.7"/>
    </reaction>
</comment>
<dbReference type="AlphaFoldDB" id="A0A017RYJ7"/>
<dbReference type="GO" id="GO:0003677">
    <property type="term" value="F:DNA binding"/>
    <property type="evidence" value="ECO:0007669"/>
    <property type="project" value="InterPro"/>
</dbReference>
<evidence type="ECO:0000256" key="4">
    <source>
        <dbReference type="ARBA" id="ARBA00022695"/>
    </source>
</evidence>
<dbReference type="OrthoDB" id="9810148at2"/>
<name>A0A017RYJ7_9CLOT</name>
<dbReference type="GO" id="GO:0006261">
    <property type="term" value="P:DNA-templated DNA replication"/>
    <property type="evidence" value="ECO:0007669"/>
    <property type="project" value="TreeGrafter"/>
</dbReference>
<dbReference type="Gene3D" id="3.40.50.300">
    <property type="entry name" value="P-loop containing nucleotide triphosphate hydrolases"/>
    <property type="match status" value="1"/>
</dbReference>
<evidence type="ECO:0000256" key="3">
    <source>
        <dbReference type="ARBA" id="ARBA00022679"/>
    </source>
</evidence>
<evidence type="ECO:0000256" key="2">
    <source>
        <dbReference type="ARBA" id="ARBA00014363"/>
    </source>
</evidence>
<evidence type="ECO:0000313" key="10">
    <source>
        <dbReference type="Proteomes" id="UP000019681"/>
    </source>
</evidence>